<evidence type="ECO:0000313" key="3">
    <source>
        <dbReference type="Proteomes" id="UP000050864"/>
    </source>
</evidence>
<dbReference type="SUPFAM" id="SSF54427">
    <property type="entry name" value="NTF2-like"/>
    <property type="match status" value="1"/>
</dbReference>
<accession>A0A0R0C5N7</accession>
<dbReference type="AlphaFoldDB" id="A0A0R0C5N7"/>
<reference evidence="2 3" key="1">
    <citation type="submission" date="2015-05" db="EMBL/GenBank/DDBJ databases">
        <title>Genome sequencing and analysis of members of genus Stenotrophomonas.</title>
        <authorList>
            <person name="Patil P.P."/>
            <person name="Midha S."/>
            <person name="Patil P.B."/>
        </authorList>
    </citation>
    <scope>NUCLEOTIDE SEQUENCE [LARGE SCALE GENOMIC DNA]</scope>
    <source>
        <strain evidence="2 3">DSM 18929</strain>
    </source>
</reference>
<organism evidence="2 3">
    <name type="scientific">Stenotrophomonas humi</name>
    <dbReference type="NCBI Taxonomy" id="405444"/>
    <lineage>
        <taxon>Bacteria</taxon>
        <taxon>Pseudomonadati</taxon>
        <taxon>Pseudomonadota</taxon>
        <taxon>Gammaproteobacteria</taxon>
        <taxon>Lysobacterales</taxon>
        <taxon>Lysobacteraceae</taxon>
        <taxon>Stenotrophomonas</taxon>
    </lineage>
</organism>
<dbReference type="Pfam" id="PF14534">
    <property type="entry name" value="DUF4440"/>
    <property type="match status" value="1"/>
</dbReference>
<dbReference type="EMBL" id="LDJI01000013">
    <property type="protein sequence ID" value="KRG64603.1"/>
    <property type="molecule type" value="Genomic_DNA"/>
</dbReference>
<dbReference type="PATRIC" id="fig|405444.3.peg.648"/>
<gene>
    <name evidence="2" type="ORF">ABB26_08245</name>
</gene>
<keyword evidence="3" id="KW-1185">Reference proteome</keyword>
<feature type="domain" description="DUF4440" evidence="1">
    <location>
        <begin position="16"/>
        <end position="119"/>
    </location>
</feature>
<dbReference type="InterPro" id="IPR027843">
    <property type="entry name" value="DUF4440"/>
</dbReference>
<dbReference type="Gene3D" id="3.10.450.50">
    <property type="match status" value="1"/>
</dbReference>
<sequence>MKRGGPSVPEAVAVELVALERALHDPAVRADLKRLDALLDEAFSEIGRSGRCYTRAQMLQHLPAEAAGVQIEAERFAVALLAPDIAQVRYRSRYLDAGRAGEWAERSSLWRRQGPTWRLLFHQATPAR</sequence>
<protein>
    <submittedName>
        <fullName evidence="2">Ribonuclease H</fullName>
    </submittedName>
</protein>
<dbReference type="Proteomes" id="UP000050864">
    <property type="component" value="Unassembled WGS sequence"/>
</dbReference>
<evidence type="ECO:0000259" key="1">
    <source>
        <dbReference type="Pfam" id="PF14534"/>
    </source>
</evidence>
<dbReference type="OrthoDB" id="121974at2"/>
<name>A0A0R0C5N7_9GAMM</name>
<comment type="caution">
    <text evidence="2">The sequence shown here is derived from an EMBL/GenBank/DDBJ whole genome shotgun (WGS) entry which is preliminary data.</text>
</comment>
<proteinExistence type="predicted"/>
<dbReference type="InterPro" id="IPR032710">
    <property type="entry name" value="NTF2-like_dom_sf"/>
</dbReference>
<evidence type="ECO:0000313" key="2">
    <source>
        <dbReference type="EMBL" id="KRG64603.1"/>
    </source>
</evidence>
<dbReference type="STRING" id="405444.ABB26_08245"/>